<sequence>RWIAGVLINRLFREKGSVQKAALSLINWVVFNGLLLFVIFYFSDSA</sequence>
<reference evidence="2 3" key="1">
    <citation type="submission" date="2018-08" db="EMBL/GenBank/DDBJ databases">
        <title>Genome sequence of strict halophilic Halobacillus trueperi SS1 isolated from Lunsu, a salty water body of North West Himalayas.</title>
        <authorList>
            <person name="Gupta S."/>
            <person name="Sharma P."/>
            <person name="Dev K."/>
            <person name="Baumler D."/>
            <person name="Sourirajan A."/>
        </authorList>
    </citation>
    <scope>NUCLEOTIDE SEQUENCE [LARGE SCALE GENOMIC DNA]</scope>
    <source>
        <strain evidence="2 3">SS1</strain>
    </source>
</reference>
<accession>A0A3D8VMV9</accession>
<proteinExistence type="predicted"/>
<comment type="caution">
    <text evidence="2">The sequence shown here is derived from an EMBL/GenBank/DDBJ whole genome shotgun (WGS) entry which is preliminary data.</text>
</comment>
<dbReference type="AlphaFoldDB" id="A0A3D8VMV9"/>
<organism evidence="2 3">
    <name type="scientific">Halobacillus trueperi</name>
    <dbReference type="NCBI Taxonomy" id="156205"/>
    <lineage>
        <taxon>Bacteria</taxon>
        <taxon>Bacillati</taxon>
        <taxon>Bacillota</taxon>
        <taxon>Bacilli</taxon>
        <taxon>Bacillales</taxon>
        <taxon>Bacillaceae</taxon>
        <taxon>Halobacillus</taxon>
    </lineage>
</organism>
<feature type="transmembrane region" description="Helical" evidence="1">
    <location>
        <begin position="21"/>
        <end position="42"/>
    </location>
</feature>
<evidence type="ECO:0000256" key="1">
    <source>
        <dbReference type="SAM" id="Phobius"/>
    </source>
</evidence>
<name>A0A3D8VMV9_9BACI</name>
<feature type="non-terminal residue" evidence="2">
    <location>
        <position position="1"/>
    </location>
</feature>
<protein>
    <submittedName>
        <fullName evidence="2">Mechanosensitive ion channel family protein</fullName>
    </submittedName>
</protein>
<keyword evidence="1" id="KW-1133">Transmembrane helix</keyword>
<evidence type="ECO:0000313" key="3">
    <source>
        <dbReference type="Proteomes" id="UP000257032"/>
    </source>
</evidence>
<feature type="non-terminal residue" evidence="2">
    <location>
        <position position="46"/>
    </location>
</feature>
<keyword evidence="1" id="KW-0812">Transmembrane</keyword>
<dbReference type="EMBL" id="QTLC01000043">
    <property type="protein sequence ID" value="RDY70662.1"/>
    <property type="molecule type" value="Genomic_DNA"/>
</dbReference>
<gene>
    <name evidence="2" type="ORF">DXT76_12125</name>
</gene>
<evidence type="ECO:0000313" key="2">
    <source>
        <dbReference type="EMBL" id="RDY70662.1"/>
    </source>
</evidence>
<keyword evidence="1" id="KW-0472">Membrane</keyword>
<dbReference type="Proteomes" id="UP000257032">
    <property type="component" value="Unassembled WGS sequence"/>
</dbReference>